<dbReference type="Proteomes" id="UP000613011">
    <property type="component" value="Unassembled WGS sequence"/>
</dbReference>
<proteinExistence type="predicted"/>
<keyword evidence="4" id="KW-1185">Reference proteome</keyword>
<reference evidence="3" key="1">
    <citation type="submission" date="2021-01" db="EMBL/GenBank/DDBJ databases">
        <title>Ramlibacter sp. strain AW1 16S ribosomal RNA gene Genome sequencing and assembly.</title>
        <authorList>
            <person name="Kang M."/>
        </authorList>
    </citation>
    <scope>NUCLEOTIDE SEQUENCE</scope>
    <source>
        <strain evidence="3">AW1</strain>
    </source>
</reference>
<dbReference type="InterPro" id="IPR011049">
    <property type="entry name" value="Serralysin-like_metalloprot_C"/>
</dbReference>
<evidence type="ECO:0000256" key="1">
    <source>
        <dbReference type="ARBA" id="ARBA00022837"/>
    </source>
</evidence>
<dbReference type="InterPro" id="IPR010566">
    <property type="entry name" value="Haemolys_ca-bd"/>
</dbReference>
<accession>A0A937D866</accession>
<dbReference type="AlphaFoldDB" id="A0A937D866"/>
<protein>
    <recommendedName>
        <fullName evidence="2">Haemolysin-type calcium binding-related domain-containing protein</fullName>
    </recommendedName>
</protein>
<keyword evidence="1" id="KW-0106">Calcium</keyword>
<evidence type="ECO:0000259" key="2">
    <source>
        <dbReference type="Pfam" id="PF06594"/>
    </source>
</evidence>
<sequence length="127" mass="13871">MGADTYHFGRGSGTDVVRDHDDTPGVIDTIQLDADVLSDQLWFRQRGNHLELSILGTEDKMTVANWYLDGSYRVEVIRAGDGNALFESQVQNLVQAMASFAPPPPGQATFTPLQQAALAPLLAANWQ</sequence>
<evidence type="ECO:0000313" key="4">
    <source>
        <dbReference type="Proteomes" id="UP000613011"/>
    </source>
</evidence>
<organism evidence="3 4">
    <name type="scientific">Ramlibacter aurantiacus</name>
    <dbReference type="NCBI Taxonomy" id="2801330"/>
    <lineage>
        <taxon>Bacteria</taxon>
        <taxon>Pseudomonadati</taxon>
        <taxon>Pseudomonadota</taxon>
        <taxon>Betaproteobacteria</taxon>
        <taxon>Burkholderiales</taxon>
        <taxon>Comamonadaceae</taxon>
        <taxon>Ramlibacter</taxon>
    </lineage>
</organism>
<comment type="caution">
    <text evidence="3">The sequence shown here is derived from an EMBL/GenBank/DDBJ whole genome shotgun (WGS) entry which is preliminary data.</text>
</comment>
<dbReference type="SUPFAM" id="SSF51120">
    <property type="entry name" value="beta-Roll"/>
    <property type="match status" value="1"/>
</dbReference>
<name>A0A937D866_9BURK</name>
<gene>
    <name evidence="3" type="ORF">JI739_15380</name>
</gene>
<feature type="domain" description="Haemolysin-type calcium binding-related" evidence="2">
    <location>
        <begin position="49"/>
        <end position="78"/>
    </location>
</feature>
<dbReference type="Pfam" id="PF06594">
    <property type="entry name" value="HCBP_related"/>
    <property type="match status" value="1"/>
</dbReference>
<dbReference type="EMBL" id="JAEQNA010000005">
    <property type="protein sequence ID" value="MBL0421731.1"/>
    <property type="molecule type" value="Genomic_DNA"/>
</dbReference>
<evidence type="ECO:0000313" key="3">
    <source>
        <dbReference type="EMBL" id="MBL0421731.1"/>
    </source>
</evidence>